<keyword evidence="4 7" id="KW-1133">Transmembrane helix</keyword>
<evidence type="ECO:0000256" key="3">
    <source>
        <dbReference type="ARBA" id="ARBA00022692"/>
    </source>
</evidence>
<evidence type="ECO:0000259" key="8">
    <source>
        <dbReference type="Pfam" id="PF01061"/>
    </source>
</evidence>
<dbReference type="InterPro" id="IPR050352">
    <property type="entry name" value="ABCG_transporters"/>
</dbReference>
<keyword evidence="2" id="KW-0813">Transport</keyword>
<keyword evidence="10" id="KW-1185">Reference proteome</keyword>
<evidence type="ECO:0000313" key="10">
    <source>
        <dbReference type="Proteomes" id="UP001211907"/>
    </source>
</evidence>
<comment type="subcellular location">
    <subcellularLocation>
        <location evidence="1">Membrane</location>
        <topology evidence="1">Multi-pass membrane protein</topology>
    </subcellularLocation>
</comment>
<dbReference type="EMBL" id="JADGJH010001280">
    <property type="protein sequence ID" value="KAJ3115614.1"/>
    <property type="molecule type" value="Genomic_DNA"/>
</dbReference>
<evidence type="ECO:0000256" key="1">
    <source>
        <dbReference type="ARBA" id="ARBA00004141"/>
    </source>
</evidence>
<name>A0AAD5T305_9FUNG</name>
<keyword evidence="5 7" id="KW-0472">Membrane</keyword>
<feature type="compositionally biased region" description="Polar residues" evidence="6">
    <location>
        <begin position="1"/>
        <end position="16"/>
    </location>
</feature>
<protein>
    <recommendedName>
        <fullName evidence="8">ABC-2 type transporter transmembrane domain-containing protein</fullName>
    </recommendedName>
</protein>
<evidence type="ECO:0000256" key="6">
    <source>
        <dbReference type="SAM" id="MobiDB-lite"/>
    </source>
</evidence>
<keyword evidence="3 7" id="KW-0812">Transmembrane</keyword>
<dbReference type="Pfam" id="PF01061">
    <property type="entry name" value="ABC2_membrane"/>
    <property type="match status" value="1"/>
</dbReference>
<evidence type="ECO:0000256" key="2">
    <source>
        <dbReference type="ARBA" id="ARBA00022448"/>
    </source>
</evidence>
<organism evidence="9 10">
    <name type="scientific">Physocladia obscura</name>
    <dbReference type="NCBI Taxonomy" id="109957"/>
    <lineage>
        <taxon>Eukaryota</taxon>
        <taxon>Fungi</taxon>
        <taxon>Fungi incertae sedis</taxon>
        <taxon>Chytridiomycota</taxon>
        <taxon>Chytridiomycota incertae sedis</taxon>
        <taxon>Chytridiomycetes</taxon>
        <taxon>Chytridiales</taxon>
        <taxon>Chytriomycetaceae</taxon>
        <taxon>Physocladia</taxon>
    </lineage>
</organism>
<comment type="caution">
    <text evidence="9">The sequence shown here is derived from an EMBL/GenBank/DDBJ whole genome shotgun (WGS) entry which is preliminary data.</text>
</comment>
<feature type="transmembrane region" description="Helical" evidence="7">
    <location>
        <begin position="124"/>
        <end position="142"/>
    </location>
</feature>
<gene>
    <name evidence="9" type="ORF">HK100_001294</name>
</gene>
<feature type="region of interest" description="Disordered" evidence="6">
    <location>
        <begin position="1"/>
        <end position="20"/>
    </location>
</feature>
<dbReference type="InterPro" id="IPR013525">
    <property type="entry name" value="ABC2_TM"/>
</dbReference>
<evidence type="ECO:0000256" key="4">
    <source>
        <dbReference type="ARBA" id="ARBA00022989"/>
    </source>
</evidence>
<sequence length="145" mass="16003">MTVLNNQPDSEMSISTPDGIELKNNDERINGLLQAWKKSEENANFEAEVRSPCTGGIDKSTFKTYAAFKTQLAYLFGRVGRNAVRNPMVVKAKAGQSIILSLIIGLLFQGTGTDFSYSGAQNRNGMLFFSVVCLAYLTKFYISIK</sequence>
<dbReference type="Proteomes" id="UP001211907">
    <property type="component" value="Unassembled WGS sequence"/>
</dbReference>
<evidence type="ECO:0000256" key="5">
    <source>
        <dbReference type="ARBA" id="ARBA00023136"/>
    </source>
</evidence>
<dbReference type="GO" id="GO:0140359">
    <property type="term" value="F:ABC-type transporter activity"/>
    <property type="evidence" value="ECO:0007669"/>
    <property type="project" value="InterPro"/>
</dbReference>
<accession>A0AAD5T305</accession>
<proteinExistence type="predicted"/>
<feature type="transmembrane region" description="Helical" evidence="7">
    <location>
        <begin position="94"/>
        <end position="112"/>
    </location>
</feature>
<feature type="domain" description="ABC-2 type transporter transmembrane" evidence="8">
    <location>
        <begin position="70"/>
        <end position="139"/>
    </location>
</feature>
<dbReference type="GO" id="GO:0016020">
    <property type="term" value="C:membrane"/>
    <property type="evidence" value="ECO:0007669"/>
    <property type="project" value="UniProtKB-SubCell"/>
</dbReference>
<evidence type="ECO:0000313" key="9">
    <source>
        <dbReference type="EMBL" id="KAJ3115614.1"/>
    </source>
</evidence>
<reference evidence="9" key="1">
    <citation type="submission" date="2020-05" db="EMBL/GenBank/DDBJ databases">
        <title>Phylogenomic resolution of chytrid fungi.</title>
        <authorList>
            <person name="Stajich J.E."/>
            <person name="Amses K."/>
            <person name="Simmons R."/>
            <person name="Seto K."/>
            <person name="Myers J."/>
            <person name="Bonds A."/>
            <person name="Quandt C.A."/>
            <person name="Barry K."/>
            <person name="Liu P."/>
            <person name="Grigoriev I."/>
            <person name="Longcore J.E."/>
            <person name="James T.Y."/>
        </authorList>
    </citation>
    <scope>NUCLEOTIDE SEQUENCE</scope>
    <source>
        <strain evidence="9">JEL0513</strain>
    </source>
</reference>
<dbReference type="PANTHER" id="PTHR48041">
    <property type="entry name" value="ABC TRANSPORTER G FAMILY MEMBER 28"/>
    <property type="match status" value="1"/>
</dbReference>
<dbReference type="AlphaFoldDB" id="A0AAD5T305"/>
<evidence type="ECO:0000256" key="7">
    <source>
        <dbReference type="SAM" id="Phobius"/>
    </source>
</evidence>
<dbReference type="PANTHER" id="PTHR48041:SF139">
    <property type="entry name" value="PROTEIN SCARLET"/>
    <property type="match status" value="1"/>
</dbReference>